<reference evidence="3" key="1">
    <citation type="submission" date="2019-08" db="EMBL/GenBank/DDBJ databases">
        <title>Limnoglobus roseus gen. nov., sp. nov., a novel freshwater planctomycete with a giant genome from the family Gemmataceae.</title>
        <authorList>
            <person name="Kulichevskaya I.S."/>
            <person name="Naumoff D.G."/>
            <person name="Miroshnikov K."/>
            <person name="Ivanova A."/>
            <person name="Philippov D.A."/>
            <person name="Hakobyan A."/>
            <person name="Rijpstra I.C."/>
            <person name="Sinninghe Damste J.S."/>
            <person name="Liesack W."/>
            <person name="Dedysh S.N."/>
        </authorList>
    </citation>
    <scope>NUCLEOTIDE SEQUENCE [LARGE SCALE GENOMIC DNA]</scope>
    <source>
        <strain evidence="3">PX52</strain>
    </source>
</reference>
<dbReference type="EMBL" id="CP042425">
    <property type="protein sequence ID" value="QEL17133.1"/>
    <property type="molecule type" value="Genomic_DNA"/>
</dbReference>
<gene>
    <name evidence="2" type="ORF">PX52LOC_04114</name>
</gene>
<evidence type="ECO:0008006" key="4">
    <source>
        <dbReference type="Google" id="ProtNLM"/>
    </source>
</evidence>
<evidence type="ECO:0000313" key="2">
    <source>
        <dbReference type="EMBL" id="QEL17133.1"/>
    </source>
</evidence>
<evidence type="ECO:0000256" key="1">
    <source>
        <dbReference type="SAM" id="SignalP"/>
    </source>
</evidence>
<keyword evidence="1" id="KW-0732">Signal</keyword>
<proteinExistence type="predicted"/>
<dbReference type="Proteomes" id="UP000324974">
    <property type="component" value="Chromosome"/>
</dbReference>
<dbReference type="KEGG" id="lrs:PX52LOC_04114"/>
<sequence>MSARFTRGSLVARALAILVTMTSSATSAAPVPKGLPPKVVVGFGFRGEEKDADPFRKLLADSEGFTVELIALEAVTQADLKKYGLIIFGADAKTEEWAGIATAIDRAGKPVLALGEGGYDFLGRPGLKLDIGAPQGWHGEETGVIPVGAAESRLWIAAGIRTDKPVSLYKRSGHVGIIPAKTAAGVVLLGREEADAEHYPIIGQGDRVLWGFTGGPADMTDAGRKVFVATCRYTAKLTRPAAKEEK</sequence>
<dbReference type="AlphaFoldDB" id="A0A5C1AFY4"/>
<keyword evidence="3" id="KW-1185">Reference proteome</keyword>
<feature type="chain" id="PRO_5022713750" description="ThuA-like domain-containing protein" evidence="1">
    <location>
        <begin position="29"/>
        <end position="246"/>
    </location>
</feature>
<dbReference type="RefSeq" id="WP_149111778.1">
    <property type="nucleotide sequence ID" value="NZ_CP042425.1"/>
</dbReference>
<name>A0A5C1AFY4_9BACT</name>
<evidence type="ECO:0000313" key="3">
    <source>
        <dbReference type="Proteomes" id="UP000324974"/>
    </source>
</evidence>
<organism evidence="2 3">
    <name type="scientific">Limnoglobus roseus</name>
    <dbReference type="NCBI Taxonomy" id="2598579"/>
    <lineage>
        <taxon>Bacteria</taxon>
        <taxon>Pseudomonadati</taxon>
        <taxon>Planctomycetota</taxon>
        <taxon>Planctomycetia</taxon>
        <taxon>Gemmatales</taxon>
        <taxon>Gemmataceae</taxon>
        <taxon>Limnoglobus</taxon>
    </lineage>
</organism>
<protein>
    <recommendedName>
        <fullName evidence="4">ThuA-like domain-containing protein</fullName>
    </recommendedName>
</protein>
<feature type="signal peptide" evidence="1">
    <location>
        <begin position="1"/>
        <end position="28"/>
    </location>
</feature>
<accession>A0A5C1AFY4</accession>